<dbReference type="EMBL" id="JAICCE010000004">
    <property type="protein sequence ID" value="KAG9278076.1"/>
    <property type="molecule type" value="Genomic_DNA"/>
</dbReference>
<dbReference type="AlphaFoldDB" id="A0A8T2M8Y2"/>
<reference evidence="1 2" key="1">
    <citation type="submission" date="2021-07" db="EMBL/GenBank/DDBJ databases">
        <authorList>
            <person name="Imarazene B."/>
            <person name="Zahm M."/>
            <person name="Klopp C."/>
            <person name="Cabau C."/>
            <person name="Beille S."/>
            <person name="Jouanno E."/>
            <person name="Castinel A."/>
            <person name="Lluch J."/>
            <person name="Gil L."/>
            <person name="Kuchtly C."/>
            <person name="Lopez Roques C."/>
            <person name="Donnadieu C."/>
            <person name="Parrinello H."/>
            <person name="Journot L."/>
            <person name="Du K."/>
            <person name="Schartl M."/>
            <person name="Retaux S."/>
            <person name="Guiguen Y."/>
        </authorList>
    </citation>
    <scope>NUCLEOTIDE SEQUENCE [LARGE SCALE GENOMIC DNA]</scope>
    <source>
        <strain evidence="1">Pach_M1</strain>
        <tissue evidence="1">Testis</tissue>
    </source>
</reference>
<dbReference type="Proteomes" id="UP000752171">
    <property type="component" value="Unassembled WGS sequence"/>
</dbReference>
<sequence>MANCGNMPSYWTLRRKCKAKVDRQLELIQSEDTTDFVYSNDCGALQDIVEDENVMDCQSTIDESYIDDTFVDAHMVPDSESDPEASENECTTLQDNLAVWATEHNISHAALNDLLKLLSKHHTSLPKDARTLLGTTRSILVQEKAGGQYHHFGVLNSINGILDENIGLLSENTQVNLQVNIDGLPLFKSSGTQLWPILTMVQNFPHCEPVIIGLFCGTKKPNNLDEFLEEFVAEIVDLERGFQYEGITLKLKLSSIVCDAPACAFLKKIKGHSGYYGCGKCTQEGEYKENRVIFPETNAPLRTDDNFKEMCDEEHHLGPSPLQNTSIGMVSGFPLDYMHLVCLGVMRRLLMLWLRGPLACRLSTFNVSRLSQQLIDVKNFVPVEFSRKPRSLQELDRWKATELRQFLLYTGPVVLKNIVDTAVYNNFLLLFVAIFILSNTSLLDDYLEYSKELLILFVQHFEELYGEQYISYNVHNLVHLPEDARTYGTLDNFSAFKYENFMQKLKKLVRKPEFPLSQIVKRLSERPSCRQKRERLQLIRKHMSGPLPTSLANAQAEQFKEIKTDTFTLKLDMANSLVCIGGSVARVKNIIVSDNETYVAYSEFANQESFFDYPLASNTFGINTVDCLSKSIKVCKLGFIEKKVCLLPFDGKFVAIPLLHCD</sequence>
<accession>A0A8T2M8Y2</accession>
<protein>
    <recommendedName>
        <fullName evidence="3">Transposase domain-containing protein</fullName>
    </recommendedName>
</protein>
<evidence type="ECO:0000313" key="2">
    <source>
        <dbReference type="Proteomes" id="UP000752171"/>
    </source>
</evidence>
<gene>
    <name evidence="1" type="ORF">AMEX_G5871</name>
</gene>
<organism evidence="1 2">
    <name type="scientific">Astyanax mexicanus</name>
    <name type="common">Blind cave fish</name>
    <name type="synonym">Astyanax fasciatus mexicanus</name>
    <dbReference type="NCBI Taxonomy" id="7994"/>
    <lineage>
        <taxon>Eukaryota</taxon>
        <taxon>Metazoa</taxon>
        <taxon>Chordata</taxon>
        <taxon>Craniata</taxon>
        <taxon>Vertebrata</taxon>
        <taxon>Euteleostomi</taxon>
        <taxon>Actinopterygii</taxon>
        <taxon>Neopterygii</taxon>
        <taxon>Teleostei</taxon>
        <taxon>Ostariophysi</taxon>
        <taxon>Characiformes</taxon>
        <taxon>Characoidei</taxon>
        <taxon>Acestrorhamphidae</taxon>
        <taxon>Acestrorhamphinae</taxon>
        <taxon>Astyanax</taxon>
    </lineage>
</organism>
<dbReference type="PANTHER" id="PTHR33053:SF24">
    <property type="entry name" value="TRANSPOSASE DOMAIN-CONTAINING PROTEIN"/>
    <property type="match status" value="1"/>
</dbReference>
<evidence type="ECO:0008006" key="3">
    <source>
        <dbReference type="Google" id="ProtNLM"/>
    </source>
</evidence>
<proteinExistence type="predicted"/>
<comment type="caution">
    <text evidence="1">The sequence shown here is derived from an EMBL/GenBank/DDBJ whole genome shotgun (WGS) entry which is preliminary data.</text>
</comment>
<evidence type="ECO:0000313" key="1">
    <source>
        <dbReference type="EMBL" id="KAG9278076.1"/>
    </source>
</evidence>
<name>A0A8T2M8Y2_ASTMX</name>
<dbReference type="PANTHER" id="PTHR33053">
    <property type="entry name" value="PROTEIN, PUTATIVE-RELATED"/>
    <property type="match status" value="1"/>
</dbReference>